<evidence type="ECO:0000313" key="3">
    <source>
        <dbReference type="EMBL" id="KAG7387942.1"/>
    </source>
</evidence>
<proteinExistence type="predicted"/>
<evidence type="ECO:0000256" key="1">
    <source>
        <dbReference type="SAM" id="Phobius"/>
    </source>
</evidence>
<accession>A0A8T1W231</accession>
<protein>
    <recommendedName>
        <fullName evidence="5">TKL protein kinase</fullName>
    </recommendedName>
</protein>
<dbReference type="EMBL" id="JAGDFM010000069">
    <property type="protein sequence ID" value="KAG7387942.1"/>
    <property type="molecule type" value="Genomic_DNA"/>
</dbReference>
<evidence type="ECO:0008006" key="5">
    <source>
        <dbReference type="Google" id="ProtNLM"/>
    </source>
</evidence>
<feature type="signal peptide" evidence="2">
    <location>
        <begin position="1"/>
        <end position="19"/>
    </location>
</feature>
<keyword evidence="4" id="KW-1185">Reference proteome</keyword>
<feature type="chain" id="PRO_5035787762" description="TKL protein kinase" evidence="2">
    <location>
        <begin position="20"/>
        <end position="319"/>
    </location>
</feature>
<organism evidence="3 4">
    <name type="scientific">Phytophthora pseudosyringae</name>
    <dbReference type="NCBI Taxonomy" id="221518"/>
    <lineage>
        <taxon>Eukaryota</taxon>
        <taxon>Sar</taxon>
        <taxon>Stramenopiles</taxon>
        <taxon>Oomycota</taxon>
        <taxon>Peronosporomycetes</taxon>
        <taxon>Peronosporales</taxon>
        <taxon>Peronosporaceae</taxon>
        <taxon>Phytophthora</taxon>
    </lineage>
</organism>
<reference evidence="3" key="1">
    <citation type="submission" date="2021-02" db="EMBL/GenBank/DDBJ databases">
        <authorList>
            <person name="Palmer J.M."/>
        </authorList>
    </citation>
    <scope>NUCLEOTIDE SEQUENCE</scope>
    <source>
        <strain evidence="3">SCRP734</strain>
    </source>
</reference>
<dbReference type="AlphaFoldDB" id="A0A8T1W231"/>
<keyword evidence="2" id="KW-0732">Signal</keyword>
<feature type="transmembrane region" description="Helical" evidence="1">
    <location>
        <begin position="264"/>
        <end position="284"/>
    </location>
</feature>
<keyword evidence="1" id="KW-0812">Transmembrane</keyword>
<sequence length="319" mass="34110">MLFVFVLAALATKFTPAQASSEVVSQLYDSTAITQPMAPSKLNSALTGLVRTVANFTTFPSNLQRAMLWGAGLVRVSGSDQYVQVYVQCGRTMSSIFPTAQTFDDSALCEIKNCKSNVITFTESTCDPSYVETKTLCALSPESEPSSVTFKQTGGPMWAMDGQIDDTIDPQLFQFNGTSSSDNTTIYMLAQKGSWPMSDDTCPNGAAFIVPCRKISSAEVNYGMQGSVWCEPEVEQSVQMWLSSGSLASATDNATVDGLSSPTIVGIIAACIAVGIVVLGLVVAQRRRSGANQGQTGLWNDDIITANRVPREKAVHACQ</sequence>
<keyword evidence="1" id="KW-1133">Transmembrane helix</keyword>
<dbReference type="OrthoDB" id="122930at2759"/>
<keyword evidence="1" id="KW-0472">Membrane</keyword>
<evidence type="ECO:0000256" key="2">
    <source>
        <dbReference type="SAM" id="SignalP"/>
    </source>
</evidence>
<evidence type="ECO:0000313" key="4">
    <source>
        <dbReference type="Proteomes" id="UP000694044"/>
    </source>
</evidence>
<name>A0A8T1W231_9STRA</name>
<gene>
    <name evidence="3" type="ORF">PHYPSEUDO_013340</name>
</gene>
<comment type="caution">
    <text evidence="3">The sequence shown here is derived from an EMBL/GenBank/DDBJ whole genome shotgun (WGS) entry which is preliminary data.</text>
</comment>
<dbReference type="Proteomes" id="UP000694044">
    <property type="component" value="Unassembled WGS sequence"/>
</dbReference>